<reference evidence="6" key="1">
    <citation type="submission" date="2020-11" db="EMBL/GenBank/DDBJ databases">
        <authorList>
            <consortium name="DOE Joint Genome Institute"/>
            <person name="Ahrendt S."/>
            <person name="Riley R."/>
            <person name="Andreopoulos W."/>
            <person name="Labutti K."/>
            <person name="Pangilinan J."/>
            <person name="Ruiz-Duenas F.J."/>
            <person name="Barrasa J.M."/>
            <person name="Sanchez-Garcia M."/>
            <person name="Camarero S."/>
            <person name="Miyauchi S."/>
            <person name="Serrano A."/>
            <person name="Linde D."/>
            <person name="Babiker R."/>
            <person name="Drula E."/>
            <person name="Ayuso-Fernandez I."/>
            <person name="Pacheco R."/>
            <person name="Padilla G."/>
            <person name="Ferreira P."/>
            <person name="Barriuso J."/>
            <person name="Kellner H."/>
            <person name="Castanera R."/>
            <person name="Alfaro M."/>
            <person name="Ramirez L."/>
            <person name="Pisabarro A.G."/>
            <person name="Kuo A."/>
            <person name="Tritt A."/>
            <person name="Lipzen A."/>
            <person name="He G."/>
            <person name="Yan M."/>
            <person name="Ng V."/>
            <person name="Cullen D."/>
            <person name="Martin F."/>
            <person name="Rosso M.-N."/>
            <person name="Henrissat B."/>
            <person name="Hibbett D."/>
            <person name="Martinez A.T."/>
            <person name="Grigoriev I.V."/>
        </authorList>
    </citation>
    <scope>NUCLEOTIDE SEQUENCE</scope>
    <source>
        <strain evidence="6">CBS 247.69</strain>
    </source>
</reference>
<protein>
    <submittedName>
        <fullName evidence="6">Alpha/beta-hydrolase</fullName>
    </submittedName>
</protein>
<dbReference type="PANTHER" id="PTHR45856:SF11">
    <property type="entry name" value="FUNGAL LIPASE-LIKE DOMAIN-CONTAINING PROTEIN"/>
    <property type="match status" value="1"/>
</dbReference>
<dbReference type="InterPro" id="IPR029058">
    <property type="entry name" value="AB_hydrolase_fold"/>
</dbReference>
<comment type="caution">
    <text evidence="6">The sequence shown here is derived from an EMBL/GenBank/DDBJ whole genome shotgun (WGS) entry which is preliminary data.</text>
</comment>
<evidence type="ECO:0000256" key="3">
    <source>
        <dbReference type="ARBA" id="ARBA00047591"/>
    </source>
</evidence>
<keyword evidence="1" id="KW-1015">Disulfide bond</keyword>
<gene>
    <name evidence="6" type="ORF">BDZ94DRAFT_1176268</name>
</gene>
<evidence type="ECO:0000256" key="4">
    <source>
        <dbReference type="ARBA" id="ARBA00048461"/>
    </source>
</evidence>
<dbReference type="CDD" id="cd00519">
    <property type="entry name" value="Lipase_3"/>
    <property type="match status" value="1"/>
</dbReference>
<dbReference type="GO" id="GO:0006629">
    <property type="term" value="P:lipid metabolic process"/>
    <property type="evidence" value="ECO:0007669"/>
    <property type="project" value="InterPro"/>
</dbReference>
<dbReference type="EMBL" id="MU150386">
    <property type="protein sequence ID" value="KAF9457133.1"/>
    <property type="molecule type" value="Genomic_DNA"/>
</dbReference>
<dbReference type="Pfam" id="PF01764">
    <property type="entry name" value="Lipase_3"/>
    <property type="match status" value="1"/>
</dbReference>
<sequence>VYDDLVFYFKYASSAYSALGCARPNGNTLVSTISSLLTDTQGFIVRDDNRKEIVVVFRGSSSATDFLTDASILLTSFTSSGVNAPFGTLVHSGFLGGWNSVASSVISTVRSQLAANPTYTIITSGHSLGGKYTLTLSSIAGVALKQNFPNSNLRLYTYGQPRVGNRAYATFVNNQVGVSNIFRGVHTLDGVPTIIPTYLGYAHHATEFWSTLDPTSAATTRQCNTSGEDLTCSGAIISGGINAPHLSYYNILASTTFCT</sequence>
<feature type="non-terminal residue" evidence="6">
    <location>
        <position position="1"/>
    </location>
</feature>
<dbReference type="Gene3D" id="3.40.50.1820">
    <property type="entry name" value="alpha/beta hydrolase"/>
    <property type="match status" value="1"/>
</dbReference>
<evidence type="ECO:0000313" key="6">
    <source>
        <dbReference type="EMBL" id="KAF9457133.1"/>
    </source>
</evidence>
<evidence type="ECO:0000256" key="2">
    <source>
        <dbReference type="ARBA" id="ARBA00043996"/>
    </source>
</evidence>
<evidence type="ECO:0000256" key="1">
    <source>
        <dbReference type="ARBA" id="ARBA00023157"/>
    </source>
</evidence>
<comment type="similarity">
    <text evidence="2">Belongs to the AB hydrolase superfamily. Lipase family. Class 3 subfamily.</text>
</comment>
<organism evidence="6 7">
    <name type="scientific">Collybia nuda</name>
    <dbReference type="NCBI Taxonomy" id="64659"/>
    <lineage>
        <taxon>Eukaryota</taxon>
        <taxon>Fungi</taxon>
        <taxon>Dikarya</taxon>
        <taxon>Basidiomycota</taxon>
        <taxon>Agaricomycotina</taxon>
        <taxon>Agaricomycetes</taxon>
        <taxon>Agaricomycetidae</taxon>
        <taxon>Agaricales</taxon>
        <taxon>Tricholomatineae</taxon>
        <taxon>Clitocybaceae</taxon>
        <taxon>Collybia</taxon>
    </lineage>
</organism>
<feature type="domain" description="Fungal lipase-type" evidence="5">
    <location>
        <begin position="54"/>
        <end position="196"/>
    </location>
</feature>
<comment type="catalytic activity">
    <reaction evidence="3">
        <text>a diacylglycerol + H2O = a monoacylglycerol + a fatty acid + H(+)</text>
        <dbReference type="Rhea" id="RHEA:32731"/>
        <dbReference type="ChEBI" id="CHEBI:15377"/>
        <dbReference type="ChEBI" id="CHEBI:15378"/>
        <dbReference type="ChEBI" id="CHEBI:17408"/>
        <dbReference type="ChEBI" id="CHEBI:18035"/>
        <dbReference type="ChEBI" id="CHEBI:28868"/>
    </reaction>
</comment>
<dbReference type="AlphaFoldDB" id="A0A9P6CDL4"/>
<evidence type="ECO:0000313" key="7">
    <source>
        <dbReference type="Proteomes" id="UP000807353"/>
    </source>
</evidence>
<dbReference type="Proteomes" id="UP000807353">
    <property type="component" value="Unassembled WGS sequence"/>
</dbReference>
<name>A0A9P6CDL4_9AGAR</name>
<proteinExistence type="inferred from homology"/>
<accession>A0A9P6CDL4</accession>
<dbReference type="SUPFAM" id="SSF53474">
    <property type="entry name" value="alpha/beta-Hydrolases"/>
    <property type="match status" value="1"/>
</dbReference>
<dbReference type="PANTHER" id="PTHR45856">
    <property type="entry name" value="ALPHA/BETA-HYDROLASES SUPERFAMILY PROTEIN"/>
    <property type="match status" value="1"/>
</dbReference>
<dbReference type="InterPro" id="IPR002921">
    <property type="entry name" value="Fungal_lipase-type"/>
</dbReference>
<comment type="catalytic activity">
    <reaction evidence="4">
        <text>a monoacylglycerol + H2O = glycerol + a fatty acid + H(+)</text>
        <dbReference type="Rhea" id="RHEA:15245"/>
        <dbReference type="ChEBI" id="CHEBI:15377"/>
        <dbReference type="ChEBI" id="CHEBI:15378"/>
        <dbReference type="ChEBI" id="CHEBI:17408"/>
        <dbReference type="ChEBI" id="CHEBI:17754"/>
        <dbReference type="ChEBI" id="CHEBI:28868"/>
    </reaction>
</comment>
<keyword evidence="7" id="KW-1185">Reference proteome</keyword>
<evidence type="ECO:0000259" key="5">
    <source>
        <dbReference type="Pfam" id="PF01764"/>
    </source>
</evidence>
<dbReference type="OrthoDB" id="438440at2759"/>
<dbReference type="InterPro" id="IPR051218">
    <property type="entry name" value="Sec_MonoDiacylglyc_Lipase"/>
</dbReference>